<proteinExistence type="predicted"/>
<keyword evidence="2" id="KW-0067">ATP-binding</keyword>
<gene>
    <name evidence="4" type="ORF">C7Y72_07715</name>
</gene>
<reference evidence="4 5" key="1">
    <citation type="submission" date="2018-03" db="EMBL/GenBank/DDBJ databases">
        <title>Aquarubrobacter algicola gen. nov., sp. nov., a novel actinobacterium isolated from shallow eutrophic lake during the end of cyanobacterial harmful algal blooms.</title>
        <authorList>
            <person name="Chun S.J."/>
        </authorList>
    </citation>
    <scope>NUCLEOTIDE SEQUENCE [LARGE SCALE GENOMIC DNA]</scope>
    <source>
        <strain evidence="4 5">Seoho-28</strain>
    </source>
</reference>
<dbReference type="GO" id="GO:0022857">
    <property type="term" value="F:transmembrane transporter activity"/>
    <property type="evidence" value="ECO:0007669"/>
    <property type="project" value="TreeGrafter"/>
</dbReference>
<evidence type="ECO:0000259" key="3">
    <source>
        <dbReference type="PROSITE" id="PS50893"/>
    </source>
</evidence>
<keyword evidence="1" id="KW-0547">Nucleotide-binding</keyword>
<dbReference type="Pfam" id="PF00005">
    <property type="entry name" value="ABC_tran"/>
    <property type="match status" value="1"/>
</dbReference>
<evidence type="ECO:0000256" key="1">
    <source>
        <dbReference type="ARBA" id="ARBA00022741"/>
    </source>
</evidence>
<dbReference type="PANTHER" id="PTHR24220">
    <property type="entry name" value="IMPORT ATP-BINDING PROTEIN"/>
    <property type="match status" value="1"/>
</dbReference>
<feature type="domain" description="ABC transporter" evidence="3">
    <location>
        <begin position="5"/>
        <end position="223"/>
    </location>
</feature>
<organism evidence="4 5">
    <name type="scientific">Paraconexibacter algicola</name>
    <dbReference type="NCBI Taxonomy" id="2133960"/>
    <lineage>
        <taxon>Bacteria</taxon>
        <taxon>Bacillati</taxon>
        <taxon>Actinomycetota</taxon>
        <taxon>Thermoleophilia</taxon>
        <taxon>Solirubrobacterales</taxon>
        <taxon>Paraconexibacteraceae</taxon>
        <taxon>Paraconexibacter</taxon>
    </lineage>
</organism>
<sequence length="224" mass="24018">MAWAFEFVEVRHRVDGHRVLDGVSFGARVGESVALVGPAGAGKTVAFRLLVGLEKADEGAVVVAGKDVGRGGRRARRLLQRRLAVVFQGAPADDGGYGIFDGVDVLENVAFPMREVGRVPDRRREQVALQELARFGLAEAARARPGELDRDARKRLALARALALRSPLLVVDAVEDGLAADSLPTVVTALREAQAERGTSVLLTTRDEELARAVSDRLVALPAR</sequence>
<dbReference type="Gene3D" id="3.40.50.300">
    <property type="entry name" value="P-loop containing nucleotide triphosphate hydrolases"/>
    <property type="match status" value="1"/>
</dbReference>
<name>A0A2T4UJY7_9ACTN</name>
<dbReference type="AlphaFoldDB" id="A0A2T4UJY7"/>
<keyword evidence="5" id="KW-1185">Reference proteome</keyword>
<dbReference type="SMART" id="SM00382">
    <property type="entry name" value="AAA"/>
    <property type="match status" value="1"/>
</dbReference>
<dbReference type="InterPro" id="IPR003439">
    <property type="entry name" value="ABC_transporter-like_ATP-bd"/>
</dbReference>
<dbReference type="GO" id="GO:0005524">
    <property type="term" value="F:ATP binding"/>
    <property type="evidence" value="ECO:0007669"/>
    <property type="project" value="UniProtKB-KW"/>
</dbReference>
<dbReference type="Proteomes" id="UP000240739">
    <property type="component" value="Unassembled WGS sequence"/>
</dbReference>
<accession>A0A2T4UJY7</accession>
<dbReference type="GO" id="GO:0016887">
    <property type="term" value="F:ATP hydrolysis activity"/>
    <property type="evidence" value="ECO:0007669"/>
    <property type="project" value="InterPro"/>
</dbReference>
<dbReference type="InterPro" id="IPR015854">
    <property type="entry name" value="ABC_transpr_LolD-like"/>
</dbReference>
<evidence type="ECO:0000313" key="5">
    <source>
        <dbReference type="Proteomes" id="UP000240739"/>
    </source>
</evidence>
<dbReference type="SUPFAM" id="SSF52540">
    <property type="entry name" value="P-loop containing nucleoside triphosphate hydrolases"/>
    <property type="match status" value="1"/>
</dbReference>
<dbReference type="EMBL" id="PYYB01000001">
    <property type="protein sequence ID" value="PTL59541.1"/>
    <property type="molecule type" value="Genomic_DNA"/>
</dbReference>
<dbReference type="OrthoDB" id="9802264at2"/>
<evidence type="ECO:0000313" key="4">
    <source>
        <dbReference type="EMBL" id="PTL59541.1"/>
    </source>
</evidence>
<dbReference type="GO" id="GO:0005886">
    <property type="term" value="C:plasma membrane"/>
    <property type="evidence" value="ECO:0007669"/>
    <property type="project" value="TreeGrafter"/>
</dbReference>
<dbReference type="PROSITE" id="PS50893">
    <property type="entry name" value="ABC_TRANSPORTER_2"/>
    <property type="match status" value="1"/>
</dbReference>
<protein>
    <recommendedName>
        <fullName evidence="3">ABC transporter domain-containing protein</fullName>
    </recommendedName>
</protein>
<evidence type="ECO:0000256" key="2">
    <source>
        <dbReference type="ARBA" id="ARBA00022840"/>
    </source>
</evidence>
<dbReference type="InterPro" id="IPR027417">
    <property type="entry name" value="P-loop_NTPase"/>
</dbReference>
<dbReference type="InterPro" id="IPR003593">
    <property type="entry name" value="AAA+_ATPase"/>
</dbReference>
<dbReference type="RefSeq" id="WP_107568186.1">
    <property type="nucleotide sequence ID" value="NZ_PYYB01000001.1"/>
</dbReference>
<comment type="caution">
    <text evidence="4">The sequence shown here is derived from an EMBL/GenBank/DDBJ whole genome shotgun (WGS) entry which is preliminary data.</text>
</comment>